<feature type="domain" description="PLD phosphodiesterase" evidence="14">
    <location>
        <begin position="212"/>
        <end position="239"/>
    </location>
</feature>
<dbReference type="FunFam" id="3.30.870.10:FF:000014">
    <property type="entry name" value="Cardiolipin synthase"/>
    <property type="match status" value="1"/>
</dbReference>
<evidence type="ECO:0000256" key="6">
    <source>
        <dbReference type="ARBA" id="ARBA00022737"/>
    </source>
</evidence>
<feature type="transmembrane region" description="Helical" evidence="12">
    <location>
        <begin position="5"/>
        <end position="25"/>
    </location>
</feature>
<evidence type="ECO:0000256" key="8">
    <source>
        <dbReference type="ARBA" id="ARBA00023098"/>
    </source>
</evidence>
<comment type="subcellular location">
    <subcellularLocation>
        <location evidence="1 12">Cell membrane</location>
        <topology evidence="1 12">Multi-pass membrane protein</topology>
    </subcellularLocation>
</comment>
<keyword evidence="7 12" id="KW-1133">Transmembrane helix</keyword>
<feature type="active site" evidence="12">
    <location>
        <position position="419"/>
    </location>
</feature>
<evidence type="ECO:0000256" key="10">
    <source>
        <dbReference type="ARBA" id="ARBA00023209"/>
    </source>
</evidence>
<dbReference type="PROSITE" id="PS50035">
    <property type="entry name" value="PLD"/>
    <property type="match status" value="2"/>
</dbReference>
<name>A0A1S8NIQ3_CLOSA</name>
<evidence type="ECO:0000256" key="7">
    <source>
        <dbReference type="ARBA" id="ARBA00022989"/>
    </source>
</evidence>
<evidence type="ECO:0000256" key="1">
    <source>
        <dbReference type="ARBA" id="ARBA00004651"/>
    </source>
</evidence>
<dbReference type="InterPro" id="IPR025202">
    <property type="entry name" value="PLD-like_dom"/>
</dbReference>
<evidence type="ECO:0000256" key="11">
    <source>
        <dbReference type="ARBA" id="ARBA00023264"/>
    </source>
</evidence>
<dbReference type="GO" id="GO:0005886">
    <property type="term" value="C:plasma membrane"/>
    <property type="evidence" value="ECO:0007669"/>
    <property type="project" value="UniProtKB-SubCell"/>
</dbReference>
<dbReference type="CDD" id="cd09110">
    <property type="entry name" value="PLDc_CLS_1"/>
    <property type="match status" value="1"/>
</dbReference>
<keyword evidence="3 12" id="KW-0444">Lipid biosynthesis</keyword>
<proteinExistence type="inferred from homology"/>
<evidence type="ECO:0000256" key="13">
    <source>
        <dbReference type="NCBIfam" id="TIGR04265"/>
    </source>
</evidence>
<evidence type="ECO:0000259" key="14">
    <source>
        <dbReference type="PROSITE" id="PS50035"/>
    </source>
</evidence>
<evidence type="ECO:0000256" key="5">
    <source>
        <dbReference type="ARBA" id="ARBA00022692"/>
    </source>
</evidence>
<feature type="active site" evidence="12">
    <location>
        <position position="414"/>
    </location>
</feature>
<reference evidence="15 16" key="1">
    <citation type="submission" date="2016-05" db="EMBL/GenBank/DDBJ databases">
        <title>Microbial solvent formation.</title>
        <authorList>
            <person name="Poehlein A."/>
            <person name="Montoya Solano J.D."/>
            <person name="Flitsch S."/>
            <person name="Krabben P."/>
            <person name="Duerre P."/>
            <person name="Daniel R."/>
        </authorList>
    </citation>
    <scope>NUCLEOTIDE SEQUENCE [LARGE SCALE GENOMIC DNA]</scope>
    <source>
        <strain evidence="15 16">L1-8</strain>
    </source>
</reference>
<dbReference type="InterPro" id="IPR030874">
    <property type="entry name" value="Cardiolipin_synth_Firmi"/>
</dbReference>
<dbReference type="Proteomes" id="UP000191154">
    <property type="component" value="Unassembled WGS sequence"/>
</dbReference>
<evidence type="ECO:0000313" key="16">
    <source>
        <dbReference type="Proteomes" id="UP000191154"/>
    </source>
</evidence>
<keyword evidence="6" id="KW-0677">Repeat</keyword>
<keyword evidence="2 12" id="KW-1003">Cell membrane</keyword>
<dbReference type="AlphaFoldDB" id="A0A1S8NIQ3"/>
<dbReference type="EC" id="2.7.8.-" evidence="12 13"/>
<evidence type="ECO:0000256" key="9">
    <source>
        <dbReference type="ARBA" id="ARBA00023136"/>
    </source>
</evidence>
<keyword evidence="10 12" id="KW-0594">Phospholipid biosynthesis</keyword>
<keyword evidence="5 12" id="KW-0812">Transmembrane</keyword>
<evidence type="ECO:0000313" key="15">
    <source>
        <dbReference type="EMBL" id="OOM16141.1"/>
    </source>
</evidence>
<dbReference type="Pfam" id="PF13396">
    <property type="entry name" value="PLDc_N"/>
    <property type="match status" value="1"/>
</dbReference>
<dbReference type="SUPFAM" id="SSF56024">
    <property type="entry name" value="Phospholipase D/nuclease"/>
    <property type="match status" value="2"/>
</dbReference>
<protein>
    <recommendedName>
        <fullName evidence="12 13">Cardiolipin synthase</fullName>
        <shortName evidence="12">CL synthase</shortName>
        <ecNumber evidence="12 13">2.7.8.-</ecNumber>
    </recommendedName>
</protein>
<keyword evidence="9 12" id="KW-0472">Membrane</keyword>
<dbReference type="GO" id="GO:0032049">
    <property type="term" value="P:cardiolipin biosynthetic process"/>
    <property type="evidence" value="ECO:0007669"/>
    <property type="project" value="UniProtKB-UniRule"/>
</dbReference>
<gene>
    <name evidence="15" type="primary">clsA_1</name>
    <name evidence="15" type="ORF">CLOSAC_04120</name>
</gene>
<feature type="domain" description="PLD phosphodiesterase" evidence="14">
    <location>
        <begin position="407"/>
        <end position="434"/>
    </location>
</feature>
<dbReference type="RefSeq" id="WP_077863888.1">
    <property type="nucleotide sequence ID" value="NZ_LZYZ01000001.1"/>
</dbReference>
<dbReference type="GO" id="GO:0008808">
    <property type="term" value="F:cardiolipin synthase activity"/>
    <property type="evidence" value="ECO:0007669"/>
    <property type="project" value="UniProtKB-UniRule"/>
</dbReference>
<dbReference type="InterPro" id="IPR027379">
    <property type="entry name" value="CLS_N"/>
</dbReference>
<dbReference type="EMBL" id="LZYZ01000001">
    <property type="protein sequence ID" value="OOM16141.1"/>
    <property type="molecule type" value="Genomic_DNA"/>
</dbReference>
<evidence type="ECO:0000256" key="3">
    <source>
        <dbReference type="ARBA" id="ARBA00022516"/>
    </source>
</evidence>
<feature type="active site" evidence="12">
    <location>
        <position position="217"/>
    </location>
</feature>
<feature type="active site" evidence="12">
    <location>
        <position position="224"/>
    </location>
</feature>
<dbReference type="NCBIfam" id="TIGR04265">
    <property type="entry name" value="bac_cardiolipin"/>
    <property type="match status" value="1"/>
</dbReference>
<feature type="transmembrane region" description="Helical" evidence="12">
    <location>
        <begin position="31"/>
        <end position="54"/>
    </location>
</feature>
<organism evidence="15 16">
    <name type="scientific">Clostridium saccharobutylicum</name>
    <dbReference type="NCBI Taxonomy" id="169679"/>
    <lineage>
        <taxon>Bacteria</taxon>
        <taxon>Bacillati</taxon>
        <taxon>Bacillota</taxon>
        <taxon>Clostridia</taxon>
        <taxon>Eubacteriales</taxon>
        <taxon>Clostridiaceae</taxon>
        <taxon>Clostridium</taxon>
    </lineage>
</organism>
<keyword evidence="4 12" id="KW-0808">Transferase</keyword>
<dbReference type="HAMAP" id="MF_01916">
    <property type="entry name" value="Cardiolipin_synth_Cls"/>
    <property type="match status" value="1"/>
</dbReference>
<dbReference type="SMART" id="SM00155">
    <property type="entry name" value="PLDc"/>
    <property type="match status" value="2"/>
</dbReference>
<dbReference type="Gene3D" id="3.30.870.10">
    <property type="entry name" value="Endonuclease Chain A"/>
    <property type="match status" value="2"/>
</dbReference>
<keyword evidence="11 12" id="KW-1208">Phospholipid metabolism</keyword>
<dbReference type="InterPro" id="IPR001736">
    <property type="entry name" value="PLipase_D/transphosphatidylase"/>
</dbReference>
<dbReference type="STRING" id="169679.CSACC_38140"/>
<comment type="catalytic activity">
    <reaction evidence="12">
        <text>2 a 1,2-diacyl-sn-glycero-3-phospho-(1'-sn-glycerol) = a cardiolipin + glycerol</text>
        <dbReference type="Rhea" id="RHEA:31451"/>
        <dbReference type="ChEBI" id="CHEBI:17754"/>
        <dbReference type="ChEBI" id="CHEBI:62237"/>
        <dbReference type="ChEBI" id="CHEBI:64716"/>
    </reaction>
</comment>
<comment type="similarity">
    <text evidence="12">Belongs to the phospholipase D family. Cardiolipin synthase subfamily.</text>
</comment>
<dbReference type="InterPro" id="IPR022924">
    <property type="entry name" value="Cardiolipin_synthase"/>
</dbReference>
<comment type="function">
    <text evidence="12">Catalyzes the reversible phosphatidyl group transfer from one phosphatidylglycerol molecule to another to form cardiolipin (CL) (diphosphatidylglycerol) and glycerol.</text>
</comment>
<dbReference type="CDD" id="cd09112">
    <property type="entry name" value="PLDc_CLS_2"/>
    <property type="match status" value="1"/>
</dbReference>
<evidence type="ECO:0000256" key="12">
    <source>
        <dbReference type="HAMAP-Rule" id="MF_01916"/>
    </source>
</evidence>
<evidence type="ECO:0000256" key="2">
    <source>
        <dbReference type="ARBA" id="ARBA00022475"/>
    </source>
</evidence>
<dbReference type="PANTHER" id="PTHR21248:SF22">
    <property type="entry name" value="PHOSPHOLIPASE D"/>
    <property type="match status" value="1"/>
</dbReference>
<accession>A0A1S8NIQ3</accession>
<keyword evidence="8 12" id="KW-0443">Lipid metabolism</keyword>
<sequence length="494" mass="57078">MNSYFYLKLFLLIINFSCAISIIFIERRDSTTIWAWLLILFTFPHIGFILYLCFGQNISKEKIFNKKAAIDKKKLTKLVDKFKQKNSLHHATKECIDLAKMNFTSNGSICTFGNVVKTYIDGENKFKDLFEDIKNAKSFINIQYYIFKYDNLGKSIINLLKNKISEGVEVRLLVDGMGSRYISKKQRKYFESIGIKFSIFFPSILPYINFRINYRNHRKIVVIDEKIGYIGGFNVGDEYINKGKQFSFWRDTHLRIVGDAVIELNKRFILDWEYASKENIDSKQNISNNINKISTINNANNDTTKHATTNFSNVGIQIVSSGPDNEEEYIRNSYLKIINNAKKNIFIQTPYLVLDEPMITALQLSASSGVDVRIMVPNDTDYFFMAWALSFSIENLIKSGIKFYKYKNGFIHSKTIVADGCISSVGTANLDIRSFKLNFEINAIIYDTIIAKNHEDIFIKDQEDCHLLTLNEYLNRSTKTKILESISTLVFPFL</sequence>
<dbReference type="Pfam" id="PF13091">
    <property type="entry name" value="PLDc_2"/>
    <property type="match status" value="2"/>
</dbReference>
<feature type="active site" evidence="12">
    <location>
        <position position="412"/>
    </location>
</feature>
<evidence type="ECO:0000256" key="4">
    <source>
        <dbReference type="ARBA" id="ARBA00022679"/>
    </source>
</evidence>
<feature type="active site" evidence="12">
    <location>
        <position position="219"/>
    </location>
</feature>
<dbReference type="PANTHER" id="PTHR21248">
    <property type="entry name" value="CARDIOLIPIN SYNTHASE"/>
    <property type="match status" value="1"/>
</dbReference>
<comment type="caution">
    <text evidence="15">The sequence shown here is derived from an EMBL/GenBank/DDBJ whole genome shotgun (WGS) entry which is preliminary data.</text>
</comment>